<name>A0ACB8SZD8_9AGAM</name>
<evidence type="ECO:0000313" key="2">
    <source>
        <dbReference type="Proteomes" id="UP000814140"/>
    </source>
</evidence>
<comment type="caution">
    <text evidence="1">The sequence shown here is derived from an EMBL/GenBank/DDBJ whole genome shotgun (WGS) entry which is preliminary data.</text>
</comment>
<reference evidence="1" key="2">
    <citation type="journal article" date="2022" name="New Phytol.">
        <title>Evolutionary transition to the ectomycorrhizal habit in the genomes of a hyperdiverse lineage of mushroom-forming fungi.</title>
        <authorList>
            <person name="Looney B."/>
            <person name="Miyauchi S."/>
            <person name="Morin E."/>
            <person name="Drula E."/>
            <person name="Courty P.E."/>
            <person name="Kohler A."/>
            <person name="Kuo A."/>
            <person name="LaButti K."/>
            <person name="Pangilinan J."/>
            <person name="Lipzen A."/>
            <person name="Riley R."/>
            <person name="Andreopoulos W."/>
            <person name="He G."/>
            <person name="Johnson J."/>
            <person name="Nolan M."/>
            <person name="Tritt A."/>
            <person name="Barry K.W."/>
            <person name="Grigoriev I.V."/>
            <person name="Nagy L.G."/>
            <person name="Hibbett D."/>
            <person name="Henrissat B."/>
            <person name="Matheny P.B."/>
            <person name="Labbe J."/>
            <person name="Martin F.M."/>
        </authorList>
    </citation>
    <scope>NUCLEOTIDE SEQUENCE</scope>
    <source>
        <strain evidence="1">HHB10654</strain>
    </source>
</reference>
<keyword evidence="2" id="KW-1185">Reference proteome</keyword>
<evidence type="ECO:0000313" key="1">
    <source>
        <dbReference type="EMBL" id="KAI0061467.1"/>
    </source>
</evidence>
<protein>
    <submittedName>
        <fullName evidence="1">Uncharacterized protein</fullName>
    </submittedName>
</protein>
<dbReference type="EMBL" id="MU277212">
    <property type="protein sequence ID" value="KAI0061467.1"/>
    <property type="molecule type" value="Genomic_DNA"/>
</dbReference>
<proteinExistence type="predicted"/>
<accession>A0ACB8SZD8</accession>
<dbReference type="Proteomes" id="UP000814140">
    <property type="component" value="Unassembled WGS sequence"/>
</dbReference>
<organism evidence="1 2">
    <name type="scientific">Artomyces pyxidatus</name>
    <dbReference type="NCBI Taxonomy" id="48021"/>
    <lineage>
        <taxon>Eukaryota</taxon>
        <taxon>Fungi</taxon>
        <taxon>Dikarya</taxon>
        <taxon>Basidiomycota</taxon>
        <taxon>Agaricomycotina</taxon>
        <taxon>Agaricomycetes</taxon>
        <taxon>Russulales</taxon>
        <taxon>Auriscalpiaceae</taxon>
        <taxon>Artomyces</taxon>
    </lineage>
</organism>
<sequence>MCLGDSQSLFPNHYQYTQARQRFDIPYPPLQSRLDPARPSRVKASMAPGGHPALQRRRMPSNLLANPQEWARQKRRQIEGLEGQRSSRGRTSACLVEGLGRVGSMRDTVPTRYDFIVSLALSTSLGPASELRESQLRCTLVRSPLADVARPSIWFGTQFRRKLGTQDPIH</sequence>
<reference evidence="1" key="1">
    <citation type="submission" date="2021-03" db="EMBL/GenBank/DDBJ databases">
        <authorList>
            <consortium name="DOE Joint Genome Institute"/>
            <person name="Ahrendt S."/>
            <person name="Looney B.P."/>
            <person name="Miyauchi S."/>
            <person name="Morin E."/>
            <person name="Drula E."/>
            <person name="Courty P.E."/>
            <person name="Chicoki N."/>
            <person name="Fauchery L."/>
            <person name="Kohler A."/>
            <person name="Kuo A."/>
            <person name="Labutti K."/>
            <person name="Pangilinan J."/>
            <person name="Lipzen A."/>
            <person name="Riley R."/>
            <person name="Andreopoulos W."/>
            <person name="He G."/>
            <person name="Johnson J."/>
            <person name="Barry K.W."/>
            <person name="Grigoriev I.V."/>
            <person name="Nagy L."/>
            <person name="Hibbett D."/>
            <person name="Henrissat B."/>
            <person name="Matheny P.B."/>
            <person name="Labbe J."/>
            <person name="Martin F."/>
        </authorList>
    </citation>
    <scope>NUCLEOTIDE SEQUENCE</scope>
    <source>
        <strain evidence="1">HHB10654</strain>
    </source>
</reference>
<gene>
    <name evidence="1" type="ORF">BV25DRAFT_758377</name>
</gene>